<dbReference type="GO" id="GO:0005789">
    <property type="term" value="C:endoplasmic reticulum membrane"/>
    <property type="evidence" value="ECO:0007669"/>
    <property type="project" value="TreeGrafter"/>
</dbReference>
<dbReference type="InterPro" id="IPR019402">
    <property type="entry name" value="CWH43_N"/>
</dbReference>
<comment type="subcellular location">
    <subcellularLocation>
        <location evidence="1">Golgi apparatus membrane</location>
        <topology evidence="1">Multi-pass membrane protein</topology>
    </subcellularLocation>
</comment>
<feature type="domain" description="CWH43-like N-terminal" evidence="9">
    <location>
        <begin position="31"/>
        <end position="249"/>
    </location>
</feature>
<keyword evidence="3" id="KW-0337">GPI-anchor biosynthesis</keyword>
<proteinExistence type="inferred from homology"/>
<dbReference type="AlphaFoldDB" id="A0A7E6FB75"/>
<feature type="transmembrane region" description="Helical" evidence="8">
    <location>
        <begin position="198"/>
        <end position="216"/>
    </location>
</feature>
<dbReference type="GO" id="GO:0006506">
    <property type="term" value="P:GPI anchor biosynthetic process"/>
    <property type="evidence" value="ECO:0007669"/>
    <property type="project" value="UniProtKB-KW"/>
</dbReference>
<evidence type="ECO:0000256" key="2">
    <source>
        <dbReference type="ARBA" id="ARBA00007414"/>
    </source>
</evidence>
<evidence type="ECO:0000256" key="3">
    <source>
        <dbReference type="ARBA" id="ARBA00022502"/>
    </source>
</evidence>
<sequence length="274" mass="31585">MADATILSRNDRYQQQQQQPQVYIRLTAPVIASVVAFLPVFGIVFSVTWSLLYDFERSTRTHCGVPNYLPSISAAIGGFTPQRYVWRACIGLHCAPRFLVAFTYYNFHMSVRLAEKNKLYGHLAAIACVLHIIENLALLGLTYVASNENHYAHEKFFITFLVSSLCYMLLTIILVKWGRTYDGRTMSARERKSYSTKFTLFVFNISCCFIAAYVYWRHNKYCEPGVYSIFALIEYLMVFSNITFHGYTWLLDYNGYNLCLIADGSLVENKEKKT</sequence>
<dbReference type="PANTHER" id="PTHR12892:SF11">
    <property type="entry name" value="POST-GPI ATTACHMENT TO PROTEINS FACTOR 2"/>
    <property type="match status" value="1"/>
</dbReference>
<dbReference type="Proteomes" id="UP000515154">
    <property type="component" value="Linkage group LG13"/>
</dbReference>
<accession>A0A7E6FB75</accession>
<feature type="transmembrane region" description="Helical" evidence="8">
    <location>
        <begin position="119"/>
        <end position="144"/>
    </location>
</feature>
<organism evidence="10 11">
    <name type="scientific">Octopus sinensis</name>
    <name type="common">East Asian common octopus</name>
    <dbReference type="NCBI Taxonomy" id="2607531"/>
    <lineage>
        <taxon>Eukaryota</taxon>
        <taxon>Metazoa</taxon>
        <taxon>Spiralia</taxon>
        <taxon>Lophotrochozoa</taxon>
        <taxon>Mollusca</taxon>
        <taxon>Cephalopoda</taxon>
        <taxon>Coleoidea</taxon>
        <taxon>Octopodiformes</taxon>
        <taxon>Octopoda</taxon>
        <taxon>Incirrata</taxon>
        <taxon>Octopodidae</taxon>
        <taxon>Octopus</taxon>
    </lineage>
</organism>
<keyword evidence="5 8" id="KW-1133">Transmembrane helix</keyword>
<dbReference type="PANTHER" id="PTHR12892">
    <property type="entry name" value="FGF RECEPTOR ACTIVATING PROTEIN 1"/>
    <property type="match status" value="1"/>
</dbReference>
<evidence type="ECO:0000256" key="4">
    <source>
        <dbReference type="ARBA" id="ARBA00022692"/>
    </source>
</evidence>
<keyword evidence="6" id="KW-0333">Golgi apparatus</keyword>
<feature type="transmembrane region" description="Helical" evidence="8">
    <location>
        <begin position="228"/>
        <end position="250"/>
    </location>
</feature>
<dbReference type="RefSeq" id="XP_036364207.1">
    <property type="nucleotide sequence ID" value="XM_036508314.1"/>
</dbReference>
<feature type="transmembrane region" description="Helical" evidence="8">
    <location>
        <begin position="22"/>
        <end position="52"/>
    </location>
</feature>
<keyword evidence="4 8" id="KW-0812">Transmembrane</keyword>
<evidence type="ECO:0000256" key="1">
    <source>
        <dbReference type="ARBA" id="ARBA00004653"/>
    </source>
</evidence>
<evidence type="ECO:0000256" key="7">
    <source>
        <dbReference type="ARBA" id="ARBA00023136"/>
    </source>
</evidence>
<evidence type="ECO:0000259" key="9">
    <source>
        <dbReference type="Pfam" id="PF10277"/>
    </source>
</evidence>
<evidence type="ECO:0000313" key="11">
    <source>
        <dbReference type="RefSeq" id="XP_036364207.1"/>
    </source>
</evidence>
<evidence type="ECO:0000256" key="8">
    <source>
        <dbReference type="SAM" id="Phobius"/>
    </source>
</evidence>
<gene>
    <name evidence="11" type="primary">LOC115218274</name>
</gene>
<dbReference type="GO" id="GO:0000139">
    <property type="term" value="C:Golgi membrane"/>
    <property type="evidence" value="ECO:0007669"/>
    <property type="project" value="UniProtKB-SubCell"/>
</dbReference>
<comment type="similarity">
    <text evidence="2">Belongs to the PGAP2 family.</text>
</comment>
<keyword evidence="10" id="KW-1185">Reference proteome</keyword>
<keyword evidence="7 8" id="KW-0472">Membrane</keyword>
<feature type="transmembrane region" description="Helical" evidence="8">
    <location>
        <begin position="84"/>
        <end position="107"/>
    </location>
</feature>
<dbReference type="InterPro" id="IPR039545">
    <property type="entry name" value="PGAP2"/>
</dbReference>
<name>A0A7E6FB75_9MOLL</name>
<evidence type="ECO:0000256" key="5">
    <source>
        <dbReference type="ARBA" id="ARBA00022989"/>
    </source>
</evidence>
<dbReference type="Pfam" id="PF10277">
    <property type="entry name" value="Frag1"/>
    <property type="match status" value="1"/>
</dbReference>
<evidence type="ECO:0000256" key="6">
    <source>
        <dbReference type="ARBA" id="ARBA00023034"/>
    </source>
</evidence>
<protein>
    <submittedName>
        <fullName evidence="11">Post-GPI attachment to proteins factor 2-like isoform X1</fullName>
    </submittedName>
</protein>
<feature type="transmembrane region" description="Helical" evidence="8">
    <location>
        <begin position="156"/>
        <end position="177"/>
    </location>
</feature>
<reference evidence="11" key="1">
    <citation type="submission" date="2025-08" db="UniProtKB">
        <authorList>
            <consortium name="RefSeq"/>
        </authorList>
    </citation>
    <scope>IDENTIFICATION</scope>
</reference>
<evidence type="ECO:0000313" key="10">
    <source>
        <dbReference type="Proteomes" id="UP000515154"/>
    </source>
</evidence>